<dbReference type="EMBL" id="JAAKZV010000029">
    <property type="protein sequence ID" value="NGN64222.1"/>
    <property type="molecule type" value="Genomic_DNA"/>
</dbReference>
<proteinExistence type="predicted"/>
<keyword evidence="2" id="KW-1185">Reference proteome</keyword>
<comment type="caution">
    <text evidence="1">The sequence shown here is derived from an EMBL/GenBank/DDBJ whole genome shotgun (WGS) entry which is preliminary data.</text>
</comment>
<evidence type="ECO:0008006" key="3">
    <source>
        <dbReference type="Google" id="ProtNLM"/>
    </source>
</evidence>
<evidence type="ECO:0000313" key="2">
    <source>
        <dbReference type="Proteomes" id="UP000481583"/>
    </source>
</evidence>
<name>A0A6G4TWR7_9ACTN</name>
<protein>
    <recommendedName>
        <fullName evidence="3">Asp23/Gls24 family envelope stress response protein</fullName>
    </recommendedName>
</protein>
<gene>
    <name evidence="1" type="ORF">G5C51_09945</name>
</gene>
<sequence length="117" mass="12241">MEDAAGASVPPHERGATRIEDRVVAKIASQAAREALLGAPGTDAAHAAVVVRGAAARIRVGVELGFPSDIGAQCRVVRHAVAERVKALAGFEVPEVSVEVERLHSTRHGGPRQGRVR</sequence>
<reference evidence="1 2" key="1">
    <citation type="submission" date="2020-02" db="EMBL/GenBank/DDBJ databases">
        <title>Whole-genome analyses of novel actinobacteria.</title>
        <authorList>
            <person name="Sahin N."/>
        </authorList>
    </citation>
    <scope>NUCLEOTIDE SEQUENCE [LARGE SCALE GENOMIC DNA]</scope>
    <source>
        <strain evidence="1 2">A7024</strain>
    </source>
</reference>
<dbReference type="Proteomes" id="UP000481583">
    <property type="component" value="Unassembled WGS sequence"/>
</dbReference>
<organism evidence="1 2">
    <name type="scientific">Streptomyces coryli</name>
    <dbReference type="NCBI Taxonomy" id="1128680"/>
    <lineage>
        <taxon>Bacteria</taxon>
        <taxon>Bacillati</taxon>
        <taxon>Actinomycetota</taxon>
        <taxon>Actinomycetes</taxon>
        <taxon>Kitasatosporales</taxon>
        <taxon>Streptomycetaceae</taxon>
        <taxon>Streptomyces</taxon>
    </lineage>
</organism>
<dbReference type="AlphaFoldDB" id="A0A6G4TWR7"/>
<evidence type="ECO:0000313" key="1">
    <source>
        <dbReference type="EMBL" id="NGN64222.1"/>
    </source>
</evidence>
<accession>A0A6G4TWR7</accession>